<keyword evidence="1" id="KW-0732">Signal</keyword>
<dbReference type="InterPro" id="IPR017853">
    <property type="entry name" value="GH"/>
</dbReference>
<keyword evidence="2" id="KW-0326">Glycosidase</keyword>
<proteinExistence type="predicted"/>
<keyword evidence="2" id="KW-0378">Hydrolase</keyword>
<feature type="signal peptide" evidence="1">
    <location>
        <begin position="1"/>
        <end position="20"/>
    </location>
</feature>
<protein>
    <submittedName>
        <fullName evidence="2">Intracellular exo-alpha-(1-&gt;5)-L-arabinofuranosidase</fullName>
        <ecNumber evidence="2">3.2.1.55</ecNumber>
    </submittedName>
</protein>
<dbReference type="Gene3D" id="3.20.20.80">
    <property type="entry name" value="Glycosidases"/>
    <property type="match status" value="1"/>
</dbReference>
<name>A0A5C5Z001_9BACT</name>
<evidence type="ECO:0000313" key="2">
    <source>
        <dbReference type="EMBL" id="TWT80470.1"/>
    </source>
</evidence>
<dbReference type="AlphaFoldDB" id="A0A5C5Z001"/>
<dbReference type="EC" id="3.2.1.55" evidence="2"/>
<comment type="caution">
    <text evidence="2">The sequence shown here is derived from an EMBL/GenBank/DDBJ whole genome shotgun (WGS) entry which is preliminary data.</text>
</comment>
<dbReference type="GO" id="GO:0046556">
    <property type="term" value="F:alpha-L-arabinofuranosidase activity"/>
    <property type="evidence" value="ECO:0007669"/>
    <property type="project" value="UniProtKB-EC"/>
</dbReference>
<organism evidence="2 3">
    <name type="scientific">Novipirellula herctigrandis</name>
    <dbReference type="NCBI Taxonomy" id="2527986"/>
    <lineage>
        <taxon>Bacteria</taxon>
        <taxon>Pseudomonadati</taxon>
        <taxon>Planctomycetota</taxon>
        <taxon>Planctomycetia</taxon>
        <taxon>Pirellulales</taxon>
        <taxon>Pirellulaceae</taxon>
        <taxon>Novipirellula</taxon>
    </lineage>
</organism>
<dbReference type="PANTHER" id="PTHR43576">
    <property type="entry name" value="ALPHA-L-ARABINOFURANOSIDASE C-RELATED"/>
    <property type="match status" value="1"/>
</dbReference>
<dbReference type="Gene3D" id="2.60.40.1180">
    <property type="entry name" value="Golgi alpha-mannosidase II"/>
    <property type="match status" value="1"/>
</dbReference>
<evidence type="ECO:0000256" key="1">
    <source>
        <dbReference type="SAM" id="SignalP"/>
    </source>
</evidence>
<dbReference type="RefSeq" id="WP_146395519.1">
    <property type="nucleotide sequence ID" value="NZ_SJPJ01000001.1"/>
</dbReference>
<dbReference type="InterPro" id="IPR013780">
    <property type="entry name" value="Glyco_hydro_b"/>
</dbReference>
<sequence length="489" mass="55409" precursor="true">MAIRFSIIIGVAMFTSPLSARLYGQEAASVITVDMEHAIKDDIKQQPAAANLCWLLTNDDYRSPGAMSFEEAVKELGCGSLRFPYGHLADNYLWHTPPFEETSQGLRPKVAARSQAPGAWDWAIDSEGGFKSAMDFDGYMQLCSKLEIEPLVVVNVFACKYKGGPSYEELKTTAVEWVKYAKRKNYHVAYWQIGNEVDHHKDRMTPKEYVDCYLDFVKVMKEVDPSIRVGPGILSSTSYFDAIVSRSPDLIDFVSCHQYMYAYQKKCASYTLWKQCDEQFIPNVEKMQHAVTRSANPEMEIVITETGVTPANETLGRINNTYKALWWFEVLMNELAVKNVSYVYYWGAHSPWSGPRDSNSDVGVLLRVDSNERKPTGEIVRLVNRSMLQRMLECTRVSGDVRAYATADATGRQLNLFLLNKNTDSEQVAIKLRNDSEQSRTFQRTVFLGKSPDDRAPVYETSPSVRTDKDAMDLQLPPLSITFLNQTAR</sequence>
<keyword evidence="3" id="KW-1185">Reference proteome</keyword>
<dbReference type="OrthoDB" id="9758333at2"/>
<accession>A0A5C5Z001</accession>
<dbReference type="EMBL" id="SJPJ01000001">
    <property type="protein sequence ID" value="TWT80470.1"/>
    <property type="molecule type" value="Genomic_DNA"/>
</dbReference>
<feature type="chain" id="PRO_5023044936" evidence="1">
    <location>
        <begin position="21"/>
        <end position="489"/>
    </location>
</feature>
<reference evidence="2 3" key="1">
    <citation type="submission" date="2019-02" db="EMBL/GenBank/DDBJ databases">
        <title>Deep-cultivation of Planctomycetes and their phenomic and genomic characterization uncovers novel biology.</title>
        <authorList>
            <person name="Wiegand S."/>
            <person name="Jogler M."/>
            <person name="Boedeker C."/>
            <person name="Pinto D."/>
            <person name="Vollmers J."/>
            <person name="Rivas-Marin E."/>
            <person name="Kohn T."/>
            <person name="Peeters S.H."/>
            <person name="Heuer A."/>
            <person name="Rast P."/>
            <person name="Oberbeckmann S."/>
            <person name="Bunk B."/>
            <person name="Jeske O."/>
            <person name="Meyerdierks A."/>
            <person name="Storesund J.E."/>
            <person name="Kallscheuer N."/>
            <person name="Luecker S."/>
            <person name="Lage O.M."/>
            <person name="Pohl T."/>
            <person name="Merkel B.J."/>
            <person name="Hornburger P."/>
            <person name="Mueller R.-W."/>
            <person name="Bruemmer F."/>
            <person name="Labrenz M."/>
            <person name="Spormann A.M."/>
            <person name="Op Den Camp H."/>
            <person name="Overmann J."/>
            <person name="Amann R."/>
            <person name="Jetten M.S.M."/>
            <person name="Mascher T."/>
            <person name="Medema M.H."/>
            <person name="Devos D.P."/>
            <person name="Kaster A.-K."/>
            <person name="Ovreas L."/>
            <person name="Rohde M."/>
            <person name="Galperin M.Y."/>
            <person name="Jogler C."/>
        </authorList>
    </citation>
    <scope>NUCLEOTIDE SEQUENCE [LARGE SCALE GENOMIC DNA]</scope>
    <source>
        <strain evidence="2 3">CA13</strain>
    </source>
</reference>
<dbReference type="PANTHER" id="PTHR43576:SF3">
    <property type="entry name" value="ALPHA-L-ARABINOFURANOSIDASE C"/>
    <property type="match status" value="1"/>
</dbReference>
<dbReference type="Proteomes" id="UP000315010">
    <property type="component" value="Unassembled WGS sequence"/>
</dbReference>
<dbReference type="GO" id="GO:0000272">
    <property type="term" value="P:polysaccharide catabolic process"/>
    <property type="evidence" value="ECO:0007669"/>
    <property type="project" value="TreeGrafter"/>
</dbReference>
<gene>
    <name evidence="2" type="ORF">CA13_18890</name>
</gene>
<evidence type="ECO:0000313" key="3">
    <source>
        <dbReference type="Proteomes" id="UP000315010"/>
    </source>
</evidence>
<dbReference type="SUPFAM" id="SSF51445">
    <property type="entry name" value="(Trans)glycosidases"/>
    <property type="match status" value="1"/>
</dbReference>